<accession>A0ABT7JL47</accession>
<comment type="caution">
    <text evidence="1">The sequence shown here is derived from an EMBL/GenBank/DDBJ whole genome shotgun (WGS) entry which is preliminary data.</text>
</comment>
<proteinExistence type="predicted"/>
<feature type="non-terminal residue" evidence="1">
    <location>
        <position position="70"/>
    </location>
</feature>
<keyword evidence="2" id="KW-1185">Reference proteome</keyword>
<reference evidence="1 2" key="1">
    <citation type="submission" date="2023-05" db="EMBL/GenBank/DDBJ databases">
        <authorList>
            <person name="Gao F."/>
        </authorList>
    </citation>
    <scope>NUCLEOTIDE SEQUENCE [LARGE SCALE GENOMIC DNA]</scope>
    <source>
        <strain evidence="1 2">MIMF12</strain>
    </source>
</reference>
<name>A0ABT7JL47_9DEIO</name>
<evidence type="ECO:0008006" key="3">
    <source>
        <dbReference type="Google" id="ProtNLM"/>
    </source>
</evidence>
<dbReference type="Proteomes" id="UP001302059">
    <property type="component" value="Unassembled WGS sequence"/>
</dbReference>
<gene>
    <name evidence="1" type="ORF">QOL99_16860</name>
</gene>
<evidence type="ECO:0000313" key="2">
    <source>
        <dbReference type="Proteomes" id="UP001302059"/>
    </source>
</evidence>
<protein>
    <recommendedName>
        <fullName evidence="3">Two-component sensor histidine kinase</fullName>
    </recommendedName>
</protein>
<sequence>MPLVARLTLTFAGALALLLAGLGWTVYRVIERDFQRDFARDLATLARVQAGLAVQAREVRLTRVPGAALA</sequence>
<dbReference type="EMBL" id="JASNGB010000305">
    <property type="protein sequence ID" value="MDL2345804.1"/>
    <property type="molecule type" value="Genomic_DNA"/>
</dbReference>
<dbReference type="RefSeq" id="WP_285525533.1">
    <property type="nucleotide sequence ID" value="NZ_JASNGB010000305.1"/>
</dbReference>
<organism evidence="1 2">
    <name type="scientific">Deinococcus rhizophilus</name>
    <dbReference type="NCBI Taxonomy" id="3049544"/>
    <lineage>
        <taxon>Bacteria</taxon>
        <taxon>Thermotogati</taxon>
        <taxon>Deinococcota</taxon>
        <taxon>Deinococci</taxon>
        <taxon>Deinococcales</taxon>
        <taxon>Deinococcaceae</taxon>
        <taxon>Deinococcus</taxon>
    </lineage>
</organism>
<evidence type="ECO:0000313" key="1">
    <source>
        <dbReference type="EMBL" id="MDL2345804.1"/>
    </source>
</evidence>